<evidence type="ECO:0000313" key="3">
    <source>
        <dbReference type="Proteomes" id="UP000187209"/>
    </source>
</evidence>
<keyword evidence="1" id="KW-0175">Coiled coil</keyword>
<name>A0A1R2C961_9CILI</name>
<dbReference type="Proteomes" id="UP000187209">
    <property type="component" value="Unassembled WGS sequence"/>
</dbReference>
<sequence length="367" mass="43482">MEEYDSFSSSISSYSISKDSDETREELLSLDFNEEFILSRPQSLKEKISIYRESLHSLKSALETKEESVDLLKFNLNSLKERISTKDTELLSICSSISAYTSELETFSVQKRSPFADYPSVKILLQQELRKKNLEVQKAEINLSIKQHELLVLKEYFKSIKKLEDVELLEITWVKEMMENRKKIIESSRNWQSYSNEKKYIQKFWGFLEESYEKVMKQSLKIMSEQLKKKHKQIVKAEYNFWSLNKVFIESKAGINENYTNQANLIRESTKRRLESSHCQNELKIFTLKNDINKASCLKNVEFSLKPTLMLSVKIYQKQLSHLQSRVMRMRKKHNKLQKKIIKNTKKLSMIELRLAKLKSDYFLKDL</sequence>
<evidence type="ECO:0008006" key="4">
    <source>
        <dbReference type="Google" id="ProtNLM"/>
    </source>
</evidence>
<dbReference type="SUPFAM" id="SSF57997">
    <property type="entry name" value="Tropomyosin"/>
    <property type="match status" value="1"/>
</dbReference>
<reference evidence="2 3" key="1">
    <citation type="submission" date="2016-11" db="EMBL/GenBank/DDBJ databases">
        <title>The macronuclear genome of Stentor coeruleus: a giant cell with tiny introns.</title>
        <authorList>
            <person name="Slabodnick M."/>
            <person name="Ruby J.G."/>
            <person name="Reiff S.B."/>
            <person name="Swart E.C."/>
            <person name="Gosai S."/>
            <person name="Prabakaran S."/>
            <person name="Witkowska E."/>
            <person name="Larue G.E."/>
            <person name="Fisher S."/>
            <person name="Freeman R.M."/>
            <person name="Gunawardena J."/>
            <person name="Chu W."/>
            <person name="Stover N.A."/>
            <person name="Gregory B.D."/>
            <person name="Nowacki M."/>
            <person name="Derisi J."/>
            <person name="Roy S.W."/>
            <person name="Marshall W.F."/>
            <person name="Sood P."/>
        </authorList>
    </citation>
    <scope>NUCLEOTIDE SEQUENCE [LARGE SCALE GENOMIC DNA]</scope>
    <source>
        <strain evidence="2">WM001</strain>
    </source>
</reference>
<proteinExistence type="predicted"/>
<dbReference type="AlphaFoldDB" id="A0A1R2C961"/>
<accession>A0A1R2C961</accession>
<evidence type="ECO:0000313" key="2">
    <source>
        <dbReference type="EMBL" id="OMJ85542.1"/>
    </source>
</evidence>
<evidence type="ECO:0000256" key="1">
    <source>
        <dbReference type="SAM" id="Coils"/>
    </source>
</evidence>
<gene>
    <name evidence="2" type="ORF">SteCoe_13160</name>
</gene>
<dbReference type="EMBL" id="MPUH01000234">
    <property type="protein sequence ID" value="OMJ85542.1"/>
    <property type="molecule type" value="Genomic_DNA"/>
</dbReference>
<protein>
    <recommendedName>
        <fullName evidence="4">DUF4201 domain-containing protein</fullName>
    </recommendedName>
</protein>
<keyword evidence="3" id="KW-1185">Reference proteome</keyword>
<feature type="coiled-coil region" evidence="1">
    <location>
        <begin position="122"/>
        <end position="151"/>
    </location>
</feature>
<comment type="caution">
    <text evidence="2">The sequence shown here is derived from an EMBL/GenBank/DDBJ whole genome shotgun (WGS) entry which is preliminary data.</text>
</comment>
<organism evidence="2 3">
    <name type="scientific">Stentor coeruleus</name>
    <dbReference type="NCBI Taxonomy" id="5963"/>
    <lineage>
        <taxon>Eukaryota</taxon>
        <taxon>Sar</taxon>
        <taxon>Alveolata</taxon>
        <taxon>Ciliophora</taxon>
        <taxon>Postciliodesmatophora</taxon>
        <taxon>Heterotrichea</taxon>
        <taxon>Heterotrichida</taxon>
        <taxon>Stentoridae</taxon>
        <taxon>Stentor</taxon>
    </lineage>
</organism>
<feature type="coiled-coil region" evidence="1">
    <location>
        <begin position="313"/>
        <end position="340"/>
    </location>
</feature>